<organism evidence="2 3">
    <name type="scientific">Gemmobacter lutimaris</name>
    <dbReference type="NCBI Taxonomy" id="2306023"/>
    <lineage>
        <taxon>Bacteria</taxon>
        <taxon>Pseudomonadati</taxon>
        <taxon>Pseudomonadota</taxon>
        <taxon>Alphaproteobacteria</taxon>
        <taxon>Rhodobacterales</taxon>
        <taxon>Paracoccaceae</taxon>
        <taxon>Gemmobacter</taxon>
    </lineage>
</organism>
<gene>
    <name evidence="2" type="ORF">D2N39_08620</name>
</gene>
<keyword evidence="3" id="KW-1185">Reference proteome</keyword>
<dbReference type="Proteomes" id="UP000266649">
    <property type="component" value="Unassembled WGS sequence"/>
</dbReference>
<proteinExistence type="predicted"/>
<dbReference type="InterPro" id="IPR006342">
    <property type="entry name" value="FkbM_mtfrase"/>
</dbReference>
<dbReference type="PANTHER" id="PTHR34203:SF15">
    <property type="entry name" value="SLL1173 PROTEIN"/>
    <property type="match status" value="1"/>
</dbReference>
<dbReference type="SUPFAM" id="SSF53335">
    <property type="entry name" value="S-adenosyl-L-methionine-dependent methyltransferases"/>
    <property type="match status" value="1"/>
</dbReference>
<dbReference type="GO" id="GO:0032259">
    <property type="term" value="P:methylation"/>
    <property type="evidence" value="ECO:0007669"/>
    <property type="project" value="UniProtKB-KW"/>
</dbReference>
<evidence type="ECO:0000313" key="2">
    <source>
        <dbReference type="EMBL" id="RID91974.1"/>
    </source>
</evidence>
<dbReference type="InterPro" id="IPR029063">
    <property type="entry name" value="SAM-dependent_MTases_sf"/>
</dbReference>
<keyword evidence="2" id="KW-0489">Methyltransferase</keyword>
<sequence>MIARAPPPAICCRISGFSLQRGWKWRARMITFAARQRWTLMQLFHTLHTEADYLLSRLTGRKARARRAAFEAFETALSRLGPGALAIDLGANVGVYTERLAETGADVIAFEPDPHAFSLLQARVGTRPNVRLIPAAAGVADGKINLYRRTDFDAAPDRRTSSSSIFSDKHKMDPGRPHEVEMIGFPDFLGRLNREVAVLKIDIEGAEVPLIEALLQSPDFARVDQVFIESHERVVRALAARTRALKARTRCLTRPRVNWDWH</sequence>
<dbReference type="Gene3D" id="3.40.50.150">
    <property type="entry name" value="Vaccinia Virus protein VP39"/>
    <property type="match status" value="1"/>
</dbReference>
<evidence type="ECO:0000313" key="3">
    <source>
        <dbReference type="Proteomes" id="UP000266649"/>
    </source>
</evidence>
<feature type="domain" description="Methyltransferase FkbM" evidence="1">
    <location>
        <begin position="88"/>
        <end position="232"/>
    </location>
</feature>
<dbReference type="PANTHER" id="PTHR34203">
    <property type="entry name" value="METHYLTRANSFERASE, FKBM FAMILY PROTEIN"/>
    <property type="match status" value="1"/>
</dbReference>
<dbReference type="Pfam" id="PF05050">
    <property type="entry name" value="Methyltransf_21"/>
    <property type="match status" value="1"/>
</dbReference>
<accession>A0A398BQH4</accession>
<comment type="caution">
    <text evidence="2">The sequence shown here is derived from an EMBL/GenBank/DDBJ whole genome shotgun (WGS) entry which is preliminary data.</text>
</comment>
<keyword evidence="2" id="KW-0808">Transferase</keyword>
<dbReference type="AlphaFoldDB" id="A0A398BQH4"/>
<name>A0A398BQH4_9RHOB</name>
<dbReference type="GO" id="GO:0008168">
    <property type="term" value="F:methyltransferase activity"/>
    <property type="evidence" value="ECO:0007669"/>
    <property type="project" value="UniProtKB-KW"/>
</dbReference>
<dbReference type="EMBL" id="QXXQ01000004">
    <property type="protein sequence ID" value="RID91974.1"/>
    <property type="molecule type" value="Genomic_DNA"/>
</dbReference>
<dbReference type="InterPro" id="IPR052514">
    <property type="entry name" value="SAM-dependent_MTase"/>
</dbReference>
<evidence type="ECO:0000259" key="1">
    <source>
        <dbReference type="Pfam" id="PF05050"/>
    </source>
</evidence>
<protein>
    <submittedName>
        <fullName evidence="2">FkbM family methyltransferase</fullName>
    </submittedName>
</protein>
<reference evidence="2 3" key="1">
    <citation type="submission" date="2018-09" db="EMBL/GenBank/DDBJ databases">
        <title>Gemmobacter lutimaris sp. nov., a marine bacterium isolated from tidal flat.</title>
        <authorList>
            <person name="Lee D.W."/>
            <person name="Yoo Y."/>
            <person name="Kim J.-J."/>
            <person name="Kim B.S."/>
        </authorList>
    </citation>
    <scope>NUCLEOTIDE SEQUENCE [LARGE SCALE GENOMIC DNA]</scope>
    <source>
        <strain evidence="2 3">YJ-T1-11</strain>
    </source>
</reference>
<dbReference type="NCBIfam" id="TIGR01444">
    <property type="entry name" value="fkbM_fam"/>
    <property type="match status" value="1"/>
</dbReference>